<keyword evidence="2" id="KW-0808">Transferase</keyword>
<dbReference type="AlphaFoldDB" id="A0A838ADK8"/>
<dbReference type="InterPro" id="IPR011009">
    <property type="entry name" value="Kinase-like_dom_sf"/>
</dbReference>
<evidence type="ECO:0000313" key="2">
    <source>
        <dbReference type="EMBL" id="MBA0127245.1"/>
    </source>
</evidence>
<feature type="domain" description="Aminoglycoside phosphotransferase" evidence="1">
    <location>
        <begin position="25"/>
        <end position="256"/>
    </location>
</feature>
<dbReference type="Pfam" id="PF01636">
    <property type="entry name" value="APH"/>
    <property type="match status" value="1"/>
</dbReference>
<dbReference type="Gene3D" id="3.30.200.20">
    <property type="entry name" value="Phosphorylase Kinase, domain 1"/>
    <property type="match status" value="1"/>
</dbReference>
<accession>A0A838ADK8</accession>
<comment type="caution">
    <text evidence="2">The sequence shown here is derived from an EMBL/GenBank/DDBJ whole genome shotgun (WGS) entry which is preliminary data.</text>
</comment>
<evidence type="ECO:0000259" key="1">
    <source>
        <dbReference type="Pfam" id="PF01636"/>
    </source>
</evidence>
<name>A0A838ADK8_9PSEU</name>
<gene>
    <name evidence="2" type="ORF">H0B56_16970</name>
</gene>
<sequence>MTDLGQGELARLLRERYGLAATSVESVARGQATVNYQVWADETAYFVKHYQAGCDIDAEREAIGQSERAGRHGLPVAPVCRTTEGETIARDGSLVVSVWHWVDGEVVSTGLTPAQQHAAGSALGRIHRLFADQPESHRPAPHVQQWLAADAEALRARVDDLLGTIAARDRMDEFDRTARRTLTERRAALDQLPDLLAGLPELSTQVLHGDYSAVNLLFQGDQLAAVLDFRPPEPFLPAYELGRIAFDPRTVCLRDDWRDSALTLVEAYLHTNPDAAARDVTACARVAAIQLLTSLYGIKEHYRSSGLLQDDLDRFWEQRHRTATTLLEHLPELEHALNTLTGHHGKCHDTGR</sequence>
<dbReference type="EMBL" id="JACCKD010000006">
    <property type="protein sequence ID" value="MBA0127245.1"/>
    <property type="molecule type" value="Genomic_DNA"/>
</dbReference>
<dbReference type="InterPro" id="IPR002575">
    <property type="entry name" value="Aminoglycoside_PTrfase"/>
</dbReference>
<dbReference type="SUPFAM" id="SSF56112">
    <property type="entry name" value="Protein kinase-like (PK-like)"/>
    <property type="match status" value="1"/>
</dbReference>
<protein>
    <submittedName>
        <fullName evidence="2">Phosphotransferase</fullName>
    </submittedName>
</protein>
<proteinExistence type="predicted"/>
<dbReference type="Gene3D" id="3.90.1200.10">
    <property type="match status" value="1"/>
</dbReference>
<evidence type="ECO:0000313" key="3">
    <source>
        <dbReference type="Proteomes" id="UP000582974"/>
    </source>
</evidence>
<dbReference type="GO" id="GO:0016740">
    <property type="term" value="F:transferase activity"/>
    <property type="evidence" value="ECO:0007669"/>
    <property type="project" value="UniProtKB-KW"/>
</dbReference>
<organism evidence="2 3">
    <name type="scientific">Haloechinothrix aidingensis</name>
    <dbReference type="NCBI Taxonomy" id="2752311"/>
    <lineage>
        <taxon>Bacteria</taxon>
        <taxon>Bacillati</taxon>
        <taxon>Actinomycetota</taxon>
        <taxon>Actinomycetes</taxon>
        <taxon>Pseudonocardiales</taxon>
        <taxon>Pseudonocardiaceae</taxon>
        <taxon>Haloechinothrix</taxon>
    </lineage>
</organism>
<dbReference type="Proteomes" id="UP000582974">
    <property type="component" value="Unassembled WGS sequence"/>
</dbReference>
<reference evidence="2 3" key="1">
    <citation type="submission" date="2020-07" db="EMBL/GenBank/DDBJ databases">
        <title>Genome of Haloechinothrix sp.</title>
        <authorList>
            <person name="Tang S.-K."/>
            <person name="Yang L."/>
            <person name="Zhu W.-Y."/>
        </authorList>
    </citation>
    <scope>NUCLEOTIDE SEQUENCE [LARGE SCALE GENOMIC DNA]</scope>
    <source>
        <strain evidence="2 3">YIM 98757</strain>
    </source>
</reference>
<keyword evidence="3" id="KW-1185">Reference proteome</keyword>